<feature type="transmembrane region" description="Helical" evidence="9">
    <location>
        <begin position="65"/>
        <end position="87"/>
    </location>
</feature>
<evidence type="ECO:0000313" key="10">
    <source>
        <dbReference type="Proteomes" id="UP000504635"/>
    </source>
</evidence>
<reference evidence="11" key="1">
    <citation type="submission" date="2025-08" db="UniProtKB">
        <authorList>
            <consortium name="RefSeq"/>
        </authorList>
    </citation>
    <scope>IDENTIFICATION</scope>
    <source>
        <tissue evidence="11">Gonads</tissue>
    </source>
</reference>
<dbReference type="KEGG" id="soy:115881795"/>
<keyword evidence="7" id="KW-0496">Mitochondrion</keyword>
<evidence type="ECO:0000256" key="2">
    <source>
        <dbReference type="ARBA" id="ARBA00007020"/>
    </source>
</evidence>
<accession>A0A6J2XW80</accession>
<dbReference type="InterPro" id="IPR026571">
    <property type="entry name" value="Tmem186"/>
</dbReference>
<feature type="transmembrane region" description="Helical" evidence="9">
    <location>
        <begin position="99"/>
        <end position="122"/>
    </location>
</feature>
<keyword evidence="5" id="KW-0999">Mitochondrion inner membrane</keyword>
<dbReference type="PANTHER" id="PTHR13603:SF1">
    <property type="entry name" value="TRANSMEMBRANE PROTEIN 186"/>
    <property type="match status" value="1"/>
</dbReference>
<dbReference type="FunCoup" id="A0A6J2XW80">
    <property type="interactions" value="1907"/>
</dbReference>
<evidence type="ECO:0000313" key="11">
    <source>
        <dbReference type="RefSeq" id="XP_030755321.1"/>
    </source>
</evidence>
<dbReference type="Proteomes" id="UP000504635">
    <property type="component" value="Unplaced"/>
</dbReference>
<evidence type="ECO:0000256" key="3">
    <source>
        <dbReference type="ARBA" id="ARBA00014604"/>
    </source>
</evidence>
<name>A0A6J2XW80_SITOR</name>
<sequence length="196" mass="22336">MLKYVNRLVTRTVLESRTLKTIPTSLKAKYIQTNVPLQKYDPKDFVPIYHFPYIRATTIVNRLKVYQLAATGLTIPGIAMFSGLFGISMDIVQTSGTIALSLLAFISSLGFLTKNIVGYIYYNEKNNTVKISYANTWGNRIDVELLADDIIPLNDLPKSVLHELYLPIKRYSTKDTLKLNMTYGTILNEELFKRIM</sequence>
<keyword evidence="6 9" id="KW-1133">Transmembrane helix</keyword>
<dbReference type="AlphaFoldDB" id="A0A6J2XW80"/>
<evidence type="ECO:0000256" key="9">
    <source>
        <dbReference type="SAM" id="Phobius"/>
    </source>
</evidence>
<dbReference type="GO" id="GO:0005743">
    <property type="term" value="C:mitochondrial inner membrane"/>
    <property type="evidence" value="ECO:0007669"/>
    <property type="project" value="UniProtKB-SubCell"/>
</dbReference>
<keyword evidence="4 9" id="KW-0812">Transmembrane</keyword>
<dbReference type="PANTHER" id="PTHR13603">
    <property type="entry name" value="TRANSMEMBRANE PROTEIN 186"/>
    <property type="match status" value="1"/>
</dbReference>
<protein>
    <recommendedName>
        <fullName evidence="3">Transmembrane protein 186</fullName>
    </recommendedName>
</protein>
<organism evidence="10 11">
    <name type="scientific">Sitophilus oryzae</name>
    <name type="common">Rice weevil</name>
    <name type="synonym">Curculio oryzae</name>
    <dbReference type="NCBI Taxonomy" id="7048"/>
    <lineage>
        <taxon>Eukaryota</taxon>
        <taxon>Metazoa</taxon>
        <taxon>Ecdysozoa</taxon>
        <taxon>Arthropoda</taxon>
        <taxon>Hexapoda</taxon>
        <taxon>Insecta</taxon>
        <taxon>Pterygota</taxon>
        <taxon>Neoptera</taxon>
        <taxon>Endopterygota</taxon>
        <taxon>Coleoptera</taxon>
        <taxon>Polyphaga</taxon>
        <taxon>Cucujiformia</taxon>
        <taxon>Curculionidae</taxon>
        <taxon>Dryophthorinae</taxon>
        <taxon>Sitophilus</taxon>
    </lineage>
</organism>
<evidence type="ECO:0000256" key="7">
    <source>
        <dbReference type="ARBA" id="ARBA00023128"/>
    </source>
</evidence>
<keyword evidence="10" id="KW-1185">Reference proteome</keyword>
<keyword evidence="8 9" id="KW-0472">Membrane</keyword>
<comment type="subcellular location">
    <subcellularLocation>
        <location evidence="1">Mitochondrion inner membrane</location>
        <topology evidence="1">Multi-pass membrane protein</topology>
    </subcellularLocation>
</comment>
<evidence type="ECO:0000256" key="6">
    <source>
        <dbReference type="ARBA" id="ARBA00022989"/>
    </source>
</evidence>
<dbReference type="RefSeq" id="XP_030755321.1">
    <property type="nucleotide sequence ID" value="XM_030899461.1"/>
</dbReference>
<evidence type="ECO:0000256" key="4">
    <source>
        <dbReference type="ARBA" id="ARBA00022692"/>
    </source>
</evidence>
<dbReference type="GeneID" id="115881795"/>
<evidence type="ECO:0000256" key="8">
    <source>
        <dbReference type="ARBA" id="ARBA00023136"/>
    </source>
</evidence>
<gene>
    <name evidence="11" type="primary">LOC115881795</name>
</gene>
<evidence type="ECO:0000256" key="5">
    <source>
        <dbReference type="ARBA" id="ARBA00022792"/>
    </source>
</evidence>
<dbReference type="OrthoDB" id="6147888at2759"/>
<evidence type="ECO:0000256" key="1">
    <source>
        <dbReference type="ARBA" id="ARBA00004448"/>
    </source>
</evidence>
<proteinExistence type="inferred from homology"/>
<comment type="similarity">
    <text evidence="2">Belongs to the TMEM186 family.</text>
</comment>
<dbReference type="InParanoid" id="A0A6J2XW80"/>